<gene>
    <name evidence="4" type="ORF">B7R54_16640</name>
</gene>
<dbReference type="InterPro" id="IPR043968">
    <property type="entry name" value="SGNH"/>
</dbReference>
<feature type="transmembrane region" description="Helical" evidence="1">
    <location>
        <begin position="400"/>
        <end position="417"/>
    </location>
</feature>
<dbReference type="Proteomes" id="UP000256486">
    <property type="component" value="Unassembled WGS sequence"/>
</dbReference>
<feature type="transmembrane region" description="Helical" evidence="1">
    <location>
        <begin position="310"/>
        <end position="327"/>
    </location>
</feature>
<reference evidence="4 5" key="1">
    <citation type="submission" date="2017-04" db="EMBL/GenBank/DDBJ databases">
        <title>Comparative genome analysis of Subtercola boreus.</title>
        <authorList>
            <person name="Cho Y.-J."/>
            <person name="Cho A."/>
            <person name="Kim O.-S."/>
            <person name="Lee J.-I."/>
        </authorList>
    </citation>
    <scope>NUCLEOTIDE SEQUENCE [LARGE SCALE GENOMIC DNA]</scope>
    <source>
        <strain evidence="4 5">K300</strain>
    </source>
</reference>
<dbReference type="PANTHER" id="PTHR23028:SF53">
    <property type="entry name" value="ACYL_TRANSF_3 DOMAIN-CONTAINING PROTEIN"/>
    <property type="match status" value="1"/>
</dbReference>
<feature type="transmembrane region" description="Helical" evidence="1">
    <location>
        <begin position="371"/>
        <end position="394"/>
    </location>
</feature>
<protein>
    <recommendedName>
        <fullName evidence="6">Acyltransferase</fullName>
    </recommendedName>
</protein>
<sequence length="798" mass="84530">MQGLLLHSHLVPQVLHRSGRVEVPPRGRKVAWGHMNEAHTSSTAAREAGVSAHFLPHIQGLRAIAVLLVVIYHFWPGRLTGGYIGVDVFFVISGFLITQQLSRELERTDRIRLPTFWAKRVRRLLPAALLVLLFSAVMTLTIMPLSALAENVREILASTFYVENWALAANSVDYLAASNDASLVQHYWSLSLEEQFYLVWPILLLAASAFGVRRFAKRRSAGGLVDGIAAGGPAVSTSAGGPAAGRDRWNAMIALVVLATVASFVLSIVFTKNDPASAYFVTYTRVWEFGVGALLALLPRFRPTRVWQSNLLGYAGIVAVIGAGFVYDRNTPFPGYAALVPVLGTAAIIVSHRTTRRLDAASVLGSRVPRFIGDISYSLYLWHWPLIVVAPFVPGWGLSIYNRIALLAICFLLAWLTKKFVEDPTRRWTFWTKRKPRVSFAFMIAGMAVASLAIGGVSVVQQPKYDAAASELASAVANLPDCFGAASGPTPVITGALSGSAASGAAGGAAGTDAAASVDPLVQLSGTNPGCTDPALADTIIPSPGFGNADRPAHPECLVTLNDSNLYACHFGAADGTAGAPRVALIGDSHAYQLLGPFIQLAEQNGWALTTYIKGGCTWNTEAMTGADAFSVSCNTWRSNLTAELATVQPFDAVFTASLAEEGVPGTSADGQALAAGFSAAWNQVTTLGTPVITMVDNPSWSDDPNKCLRTGSAADCVEPRADGLVADPPVALAAAASAAAGQNVTLLDFTNTFCTAEDCLAVVGGANVYRDQDHLTNTFAMTLAPYFKAVVLAALAH</sequence>
<feature type="transmembrane region" description="Helical" evidence="1">
    <location>
        <begin position="333"/>
        <end position="350"/>
    </location>
</feature>
<keyword evidence="1" id="KW-1133">Transmembrane helix</keyword>
<feature type="domain" description="SGNH" evidence="3">
    <location>
        <begin position="557"/>
        <end position="789"/>
    </location>
</feature>
<evidence type="ECO:0008006" key="6">
    <source>
        <dbReference type="Google" id="ProtNLM"/>
    </source>
</evidence>
<dbReference type="Pfam" id="PF19040">
    <property type="entry name" value="SGNH"/>
    <property type="match status" value="1"/>
</dbReference>
<feature type="transmembrane region" description="Helical" evidence="1">
    <location>
        <begin position="276"/>
        <end position="298"/>
    </location>
</feature>
<proteinExistence type="predicted"/>
<name>A0A3E0VMH3_9MICO</name>
<accession>A0A3E0VMH3</accession>
<dbReference type="GO" id="GO:0009103">
    <property type="term" value="P:lipopolysaccharide biosynthetic process"/>
    <property type="evidence" value="ECO:0007669"/>
    <property type="project" value="TreeGrafter"/>
</dbReference>
<keyword evidence="1" id="KW-0472">Membrane</keyword>
<dbReference type="GO" id="GO:0016747">
    <property type="term" value="F:acyltransferase activity, transferring groups other than amino-acyl groups"/>
    <property type="evidence" value="ECO:0007669"/>
    <property type="project" value="InterPro"/>
</dbReference>
<dbReference type="AlphaFoldDB" id="A0A3E0VMH3"/>
<evidence type="ECO:0000313" key="4">
    <source>
        <dbReference type="EMBL" id="RFA10650.1"/>
    </source>
</evidence>
<dbReference type="Pfam" id="PF01757">
    <property type="entry name" value="Acyl_transf_3"/>
    <property type="match status" value="1"/>
</dbReference>
<feature type="transmembrane region" description="Helical" evidence="1">
    <location>
        <begin position="81"/>
        <end position="102"/>
    </location>
</feature>
<evidence type="ECO:0000313" key="5">
    <source>
        <dbReference type="Proteomes" id="UP000256486"/>
    </source>
</evidence>
<evidence type="ECO:0000259" key="2">
    <source>
        <dbReference type="Pfam" id="PF01757"/>
    </source>
</evidence>
<dbReference type="OrthoDB" id="3404679at2"/>
<dbReference type="PANTHER" id="PTHR23028">
    <property type="entry name" value="ACETYLTRANSFERASE"/>
    <property type="match status" value="1"/>
</dbReference>
<evidence type="ECO:0000259" key="3">
    <source>
        <dbReference type="Pfam" id="PF19040"/>
    </source>
</evidence>
<feature type="transmembrane region" description="Helical" evidence="1">
    <location>
        <begin position="438"/>
        <end position="460"/>
    </location>
</feature>
<feature type="transmembrane region" description="Helical" evidence="1">
    <location>
        <begin position="195"/>
        <end position="212"/>
    </location>
</feature>
<dbReference type="InterPro" id="IPR002656">
    <property type="entry name" value="Acyl_transf_3_dom"/>
</dbReference>
<keyword evidence="5" id="KW-1185">Reference proteome</keyword>
<feature type="transmembrane region" description="Helical" evidence="1">
    <location>
        <begin position="123"/>
        <end position="143"/>
    </location>
</feature>
<dbReference type="GO" id="GO:0016020">
    <property type="term" value="C:membrane"/>
    <property type="evidence" value="ECO:0007669"/>
    <property type="project" value="TreeGrafter"/>
</dbReference>
<keyword evidence="1" id="KW-0812">Transmembrane</keyword>
<dbReference type="InterPro" id="IPR050879">
    <property type="entry name" value="Acyltransferase_3"/>
</dbReference>
<evidence type="ECO:0000256" key="1">
    <source>
        <dbReference type="SAM" id="Phobius"/>
    </source>
</evidence>
<organism evidence="4 5">
    <name type="scientific">Subtercola boreus</name>
    <dbReference type="NCBI Taxonomy" id="120213"/>
    <lineage>
        <taxon>Bacteria</taxon>
        <taxon>Bacillati</taxon>
        <taxon>Actinomycetota</taxon>
        <taxon>Actinomycetes</taxon>
        <taxon>Micrococcales</taxon>
        <taxon>Microbacteriaceae</taxon>
        <taxon>Subtercola</taxon>
    </lineage>
</organism>
<comment type="caution">
    <text evidence="4">The sequence shown here is derived from an EMBL/GenBank/DDBJ whole genome shotgun (WGS) entry which is preliminary data.</text>
</comment>
<feature type="transmembrane region" description="Helical" evidence="1">
    <location>
        <begin position="251"/>
        <end position="270"/>
    </location>
</feature>
<feature type="domain" description="Acyltransferase 3" evidence="2">
    <location>
        <begin position="58"/>
        <end position="416"/>
    </location>
</feature>
<dbReference type="EMBL" id="NBWZ01000001">
    <property type="protein sequence ID" value="RFA10650.1"/>
    <property type="molecule type" value="Genomic_DNA"/>
</dbReference>